<dbReference type="PANTHER" id="PTHR10209:SF881">
    <property type="entry name" value="FI07970P-RELATED"/>
    <property type="match status" value="1"/>
</dbReference>
<dbReference type="VEuPathDB" id="FungiDB:M747DRAFT_322123"/>
<dbReference type="Pfam" id="PF14226">
    <property type="entry name" value="DIOX_N"/>
    <property type="match status" value="1"/>
</dbReference>
<evidence type="ECO:0000256" key="1">
    <source>
        <dbReference type="ARBA" id="ARBA00008056"/>
    </source>
</evidence>
<evidence type="ECO:0000259" key="6">
    <source>
        <dbReference type="PROSITE" id="PS51471"/>
    </source>
</evidence>
<feature type="domain" description="Fe2OG dioxygenase" evidence="6">
    <location>
        <begin position="227"/>
        <end position="328"/>
    </location>
</feature>
<dbReference type="InterPro" id="IPR005123">
    <property type="entry name" value="Oxoglu/Fe-dep_dioxygenase_dom"/>
</dbReference>
<evidence type="ECO:0000256" key="2">
    <source>
        <dbReference type="ARBA" id="ARBA00022723"/>
    </source>
</evidence>
<reference evidence="7 8" key="1">
    <citation type="submission" date="2018-07" db="EMBL/GenBank/DDBJ databases">
        <title>Section-level genome sequencing of Aspergillus section Nigri to investigate inter- and intra-species variation.</title>
        <authorList>
            <consortium name="DOE Joint Genome Institute"/>
            <person name="Vesth T.C."/>
            <person name="Nybo J.L."/>
            <person name="Theobald S."/>
            <person name="Frisvad J.C."/>
            <person name="Larsen T.O."/>
            <person name="Nielsen K.F."/>
            <person name="Hoof J.B."/>
            <person name="Brandl J."/>
            <person name="Salamov A."/>
            <person name="Riley R."/>
            <person name="Gladden J.M."/>
            <person name="Phatale P."/>
            <person name="Nielsen M.T."/>
            <person name="Lyhne E.K."/>
            <person name="Kogle M.E."/>
            <person name="Strasser K."/>
            <person name="McDonnell E."/>
            <person name="Barry K."/>
            <person name="Clum A."/>
            <person name="Chen C."/>
            <person name="Nolan M."/>
            <person name="Sandor L."/>
            <person name="Kuo A."/>
            <person name="Lipzen A."/>
            <person name="Hainaut M."/>
            <person name="Drula E."/>
            <person name="Tsang A."/>
            <person name="Magnuson J.K."/>
            <person name="Henrissat B."/>
            <person name="Wiebenga A."/>
            <person name="Simmons B.A."/>
            <person name="Makela M.R."/>
            <person name="De vries R.P."/>
            <person name="Grigoriev I.V."/>
            <person name="Mortensen U.H."/>
            <person name="Baker S.E."/>
            <person name="Andersen M.R."/>
        </authorList>
    </citation>
    <scope>NUCLEOTIDE SEQUENCE [LARGE SCALE GENOMIC DNA]</scope>
    <source>
        <strain evidence="7 8">ATCC 13496</strain>
    </source>
</reference>
<dbReference type="InterPro" id="IPR027443">
    <property type="entry name" value="IPNS-like_sf"/>
</dbReference>
<dbReference type="GO" id="GO:0046872">
    <property type="term" value="F:metal ion binding"/>
    <property type="evidence" value="ECO:0007669"/>
    <property type="project" value="UniProtKB-KW"/>
</dbReference>
<dbReference type="InterPro" id="IPR026992">
    <property type="entry name" value="DIOX_N"/>
</dbReference>
<evidence type="ECO:0000313" key="8">
    <source>
        <dbReference type="Proteomes" id="UP000253845"/>
    </source>
</evidence>
<keyword evidence="2 5" id="KW-0479">Metal-binding</keyword>
<sequence>MKRQTHSDNSLSSKYKSLPYFSENIMSASNSEPGEFDQIPVIDLSALRSPVLKERQRLAKKIFTACTQVGFFYIKNHEIAEDLIASLHDMARQFFTLSQKQKMDYYIGRSRKFRGFMPLYSEQPTDTDLGAAPKADPTSPGAFSESFDIGYEVAADPLKSQHGDGPLDTYDLYGDNQWPEEDVLPGFREVYLRYFAEALTLSRALIRIFALALDLPEDFFDTMIKNPGATSRMLHYPPQPVADEVRVGLGEHTDYECFTILSQDQVPALQVLNARQEWILAPPIPGTLVVNISDCLSIWTNKKFKSTIHRVTNLTGQERYTVPFFFGVDYDTTVAVLPSCITEDNPACKKPFKAGEWVRHQLTTAYVGYEPEPPTQGN</sequence>
<dbReference type="SUPFAM" id="SSF51197">
    <property type="entry name" value="Clavaminate synthase-like"/>
    <property type="match status" value="1"/>
</dbReference>
<dbReference type="AlphaFoldDB" id="A0A370C854"/>
<accession>A0A370C854</accession>
<dbReference type="GO" id="GO:0016491">
    <property type="term" value="F:oxidoreductase activity"/>
    <property type="evidence" value="ECO:0007669"/>
    <property type="project" value="UniProtKB-KW"/>
</dbReference>
<proteinExistence type="inferred from homology"/>
<dbReference type="Proteomes" id="UP000253845">
    <property type="component" value="Unassembled WGS sequence"/>
</dbReference>
<evidence type="ECO:0000256" key="4">
    <source>
        <dbReference type="ARBA" id="ARBA00023004"/>
    </source>
</evidence>
<keyword evidence="4 5" id="KW-0408">Iron</keyword>
<protein>
    <submittedName>
        <fullName evidence="7">Clavaminate synthase-like protein</fullName>
    </submittedName>
</protein>
<dbReference type="PROSITE" id="PS51471">
    <property type="entry name" value="FE2OG_OXY"/>
    <property type="match status" value="1"/>
</dbReference>
<dbReference type="InterPro" id="IPR044861">
    <property type="entry name" value="IPNS-like_FE2OG_OXY"/>
</dbReference>
<dbReference type="GO" id="GO:0044283">
    <property type="term" value="P:small molecule biosynthetic process"/>
    <property type="evidence" value="ECO:0007669"/>
    <property type="project" value="UniProtKB-ARBA"/>
</dbReference>
<name>A0A370C854_ASPNG</name>
<dbReference type="PRINTS" id="PR00682">
    <property type="entry name" value="IPNSYNTHASE"/>
</dbReference>
<evidence type="ECO:0000313" key="7">
    <source>
        <dbReference type="EMBL" id="RDH22133.1"/>
    </source>
</evidence>
<evidence type="ECO:0000256" key="5">
    <source>
        <dbReference type="RuleBase" id="RU003682"/>
    </source>
</evidence>
<gene>
    <name evidence="7" type="ORF">M747DRAFT_322123</name>
</gene>
<evidence type="ECO:0000256" key="3">
    <source>
        <dbReference type="ARBA" id="ARBA00023002"/>
    </source>
</evidence>
<dbReference type="PANTHER" id="PTHR10209">
    <property type="entry name" value="OXIDOREDUCTASE, 2OG-FE II OXYGENASE FAMILY PROTEIN"/>
    <property type="match status" value="1"/>
</dbReference>
<comment type="similarity">
    <text evidence="1 5">Belongs to the iron/ascorbate-dependent oxidoreductase family.</text>
</comment>
<dbReference type="Pfam" id="PF03171">
    <property type="entry name" value="2OG-FeII_Oxy"/>
    <property type="match status" value="1"/>
</dbReference>
<dbReference type="Gene3D" id="2.60.120.330">
    <property type="entry name" value="B-lactam Antibiotic, Isopenicillin N Synthase, Chain"/>
    <property type="match status" value="1"/>
</dbReference>
<keyword evidence="3 5" id="KW-0560">Oxidoreductase</keyword>
<dbReference type="EMBL" id="KZ851908">
    <property type="protein sequence ID" value="RDH22133.1"/>
    <property type="molecule type" value="Genomic_DNA"/>
</dbReference>
<organism evidence="7 8">
    <name type="scientific">Aspergillus niger ATCC 13496</name>
    <dbReference type="NCBI Taxonomy" id="1353008"/>
    <lineage>
        <taxon>Eukaryota</taxon>
        <taxon>Fungi</taxon>
        <taxon>Dikarya</taxon>
        <taxon>Ascomycota</taxon>
        <taxon>Pezizomycotina</taxon>
        <taxon>Eurotiomycetes</taxon>
        <taxon>Eurotiomycetidae</taxon>
        <taxon>Eurotiales</taxon>
        <taxon>Aspergillaceae</taxon>
        <taxon>Aspergillus</taxon>
        <taxon>Aspergillus subgen. Circumdati</taxon>
    </lineage>
</organism>